<dbReference type="HOGENOM" id="CLU_1560947_0_0_9"/>
<dbReference type="Proteomes" id="UP000006381">
    <property type="component" value="Chromosome"/>
</dbReference>
<sequence length="195" mass="23392">MLFCYTSTKNMFIIFRLNRGEILIMKKVNYTKKHHMYLMNHLNGDVIEVKMDKNNKSFKKLRLYRQDGLGNYYLDPHAELKDQNSLATKENIVEAGKKVSHHIADSKNWHHRVKPVFNADHKIIDFEPRLALKHHTHIQNAKRYLRHLDNHHADFLFRRNNKGRLMAPWNYVKDAIYEDRNKEMVIAHKVHKLTK</sequence>
<dbReference type="OrthoDB" id="2294509at2"/>
<dbReference type="EMBL" id="CP000033">
    <property type="protein sequence ID" value="AAV42151.1"/>
    <property type="molecule type" value="Genomic_DNA"/>
</dbReference>
<dbReference type="BioCyc" id="LACI272621:G1G49-249-MONOMER"/>
<proteinExistence type="predicted"/>
<dbReference type="eggNOG" id="ENOG50309HE">
    <property type="taxonomic scope" value="Bacteria"/>
</dbReference>
<name>Q5FMC3_LACAC</name>
<reference evidence="1 2" key="1">
    <citation type="journal article" date="2005" name="Proc. Natl. Acad. Sci. U.S.A.">
        <title>Complete genome sequence of the probiotic lactic acid bacterium Lactobacillus acidophilus NCFM.</title>
        <authorList>
            <person name="Altermann E."/>
            <person name="Russell W.M."/>
            <person name="Azcarate-Peril M.A."/>
            <person name="Barrangou R."/>
            <person name="Buck B.L."/>
            <person name="McAuliffe O."/>
            <person name="Souther N."/>
            <person name="Dobson A."/>
            <person name="Duong T."/>
            <person name="Callanan M."/>
            <person name="Lick S."/>
            <person name="Hamrick A."/>
            <person name="Cano R."/>
            <person name="Klaenhammer T.R."/>
        </authorList>
    </citation>
    <scope>NUCLEOTIDE SEQUENCE [LARGE SCALE GENOMIC DNA]</scope>
    <source>
        <strain evidence="2">ATCC 700396 / NCK56 / N2 / NCFM</strain>
    </source>
</reference>
<evidence type="ECO:0000313" key="2">
    <source>
        <dbReference type="Proteomes" id="UP000006381"/>
    </source>
</evidence>
<dbReference type="AlphaFoldDB" id="Q5FMC3"/>
<evidence type="ECO:0000313" key="1">
    <source>
        <dbReference type="EMBL" id="AAV42151.1"/>
    </source>
</evidence>
<protein>
    <submittedName>
        <fullName evidence="1">Uncharacterized protein</fullName>
    </submittedName>
</protein>
<dbReference type="PATRIC" id="fig|272621.13.peg.244"/>
<gene>
    <name evidence="1" type="ordered locus">LBA0258</name>
</gene>
<keyword evidence="2" id="KW-1185">Reference proteome</keyword>
<dbReference type="KEGG" id="lac:LBA0258"/>
<accession>Q5FMC3</accession>
<organism evidence="2">
    <name type="scientific">Lactobacillus acidophilus (strain ATCC 700396 / NCK56 / N2 / NCFM)</name>
    <dbReference type="NCBI Taxonomy" id="272621"/>
    <lineage>
        <taxon>Bacteria</taxon>
        <taxon>Bacillati</taxon>
        <taxon>Bacillota</taxon>
        <taxon>Bacilli</taxon>
        <taxon>Lactobacillales</taxon>
        <taxon>Lactobacillaceae</taxon>
        <taxon>Lactobacillus</taxon>
    </lineage>
</organism>